<comment type="subcellular location">
    <subcellularLocation>
        <location evidence="1">Membrane</location>
        <topology evidence="1">Multi-pass membrane protein</topology>
    </subcellularLocation>
</comment>
<feature type="domain" description="O-antigen ligase-related" evidence="6">
    <location>
        <begin position="240"/>
        <end position="387"/>
    </location>
</feature>
<evidence type="ECO:0000259" key="6">
    <source>
        <dbReference type="Pfam" id="PF04932"/>
    </source>
</evidence>
<organism evidence="7 8">
    <name type="scientific">Flavobacterium sediminilitoris</name>
    <dbReference type="NCBI Taxonomy" id="2024526"/>
    <lineage>
        <taxon>Bacteria</taxon>
        <taxon>Pseudomonadati</taxon>
        <taxon>Bacteroidota</taxon>
        <taxon>Flavobacteriia</taxon>
        <taxon>Flavobacteriales</taxon>
        <taxon>Flavobacteriaceae</taxon>
        <taxon>Flavobacterium</taxon>
    </lineage>
</organism>
<reference evidence="7" key="2">
    <citation type="submission" date="2022-04" db="EMBL/GenBank/DDBJ databases">
        <title>Complete Genome Sequence of Flavobacterium sediminilitoris YSM-43, Isolated from a Tidal Sediment.</title>
        <authorList>
            <person name="Lee P.A."/>
        </authorList>
    </citation>
    <scope>NUCLEOTIDE SEQUENCE</scope>
    <source>
        <strain evidence="7">YSM-43</strain>
    </source>
</reference>
<dbReference type="RefSeq" id="WP_246916611.1">
    <property type="nucleotide sequence ID" value="NZ_CP090145.1"/>
</dbReference>
<evidence type="ECO:0000256" key="1">
    <source>
        <dbReference type="ARBA" id="ARBA00004141"/>
    </source>
</evidence>
<feature type="transmembrane region" description="Helical" evidence="5">
    <location>
        <begin position="406"/>
        <end position="427"/>
    </location>
</feature>
<dbReference type="EMBL" id="CP090145">
    <property type="protein sequence ID" value="UOX34014.1"/>
    <property type="molecule type" value="Genomic_DNA"/>
</dbReference>
<dbReference type="GO" id="GO:0016874">
    <property type="term" value="F:ligase activity"/>
    <property type="evidence" value="ECO:0007669"/>
    <property type="project" value="UniProtKB-KW"/>
</dbReference>
<protein>
    <submittedName>
        <fullName evidence="7">O-antigen ligase family protein</fullName>
    </submittedName>
</protein>
<feature type="transmembrane region" description="Helical" evidence="5">
    <location>
        <begin position="282"/>
        <end position="301"/>
    </location>
</feature>
<keyword evidence="7" id="KW-0436">Ligase</keyword>
<feature type="transmembrane region" description="Helical" evidence="5">
    <location>
        <begin position="380"/>
        <end position="399"/>
    </location>
</feature>
<feature type="transmembrane region" description="Helical" evidence="5">
    <location>
        <begin position="56"/>
        <end position="75"/>
    </location>
</feature>
<feature type="transmembrane region" description="Helical" evidence="5">
    <location>
        <begin position="256"/>
        <end position="275"/>
    </location>
</feature>
<dbReference type="PANTHER" id="PTHR37422">
    <property type="entry name" value="TEICHURONIC ACID BIOSYNTHESIS PROTEIN TUAE"/>
    <property type="match status" value="1"/>
</dbReference>
<dbReference type="PANTHER" id="PTHR37422:SF17">
    <property type="entry name" value="O-ANTIGEN LIGASE"/>
    <property type="match status" value="1"/>
</dbReference>
<feature type="transmembrane region" description="Helical" evidence="5">
    <location>
        <begin position="15"/>
        <end position="44"/>
    </location>
</feature>
<gene>
    <name evidence="7" type="ORF">LXD69_00525</name>
</gene>
<feature type="transmembrane region" description="Helical" evidence="5">
    <location>
        <begin position="104"/>
        <end position="123"/>
    </location>
</feature>
<evidence type="ECO:0000313" key="8">
    <source>
        <dbReference type="Proteomes" id="UP000830454"/>
    </source>
</evidence>
<evidence type="ECO:0000256" key="4">
    <source>
        <dbReference type="ARBA" id="ARBA00023136"/>
    </source>
</evidence>
<evidence type="ECO:0000256" key="5">
    <source>
        <dbReference type="SAM" id="Phobius"/>
    </source>
</evidence>
<evidence type="ECO:0000256" key="3">
    <source>
        <dbReference type="ARBA" id="ARBA00022989"/>
    </source>
</evidence>
<dbReference type="InterPro" id="IPR007016">
    <property type="entry name" value="O-antigen_ligase-rel_domated"/>
</dbReference>
<keyword evidence="8" id="KW-1185">Reference proteome</keyword>
<dbReference type="Proteomes" id="UP000830454">
    <property type="component" value="Chromosome"/>
</dbReference>
<sequence>MALEKKSTNLYLKYVLFHLVLGGLVYVMPFLSKIYAIAIIFFGFRYVILRKNANEEALFVAAYIVGAEVFLRMTHGNFFEQYAKYGVISVLFIGIYFKSFSKSGLIYWMYGLLLVPGILISFFTLNFDTDIRKAITFNIIGPITLMVSAIYCYQRKITFNQVKTVIDVLAYPLIAMLSYMFLYTPSIRDVVTSTESNFQTSGGFGPNQVSTILGLGIFLFFVKLVFSKKNKTDFIINMILLITITFRGIVTFSRGGIITGFIMVILFFGIIFMSLKTNAKFKLLTSFLLSSFFLIGIWFYSSIQTGGLIDKRYANQDARGRVKESKLTGREKLIESEFTMFLDNPIFGVGVGKNKEYREETTGIEAASHNEISRMLAEHGSLGLFALLILLITPVVLYLNNRQNIFLFSFLFFWLLTINHAAMRLAAPAFVYALSLLKVQIINKDEEELTLHRE</sequence>
<feature type="transmembrane region" description="Helical" evidence="5">
    <location>
        <begin position="234"/>
        <end position="250"/>
    </location>
</feature>
<reference evidence="7" key="1">
    <citation type="submission" date="2021-12" db="EMBL/GenBank/DDBJ databases">
        <authorList>
            <person name="Cha I.-T."/>
            <person name="Lee K.-E."/>
            <person name="Park S.-J."/>
        </authorList>
    </citation>
    <scope>NUCLEOTIDE SEQUENCE</scope>
    <source>
        <strain evidence="7">YSM-43</strain>
    </source>
</reference>
<proteinExistence type="predicted"/>
<feature type="transmembrane region" description="Helical" evidence="5">
    <location>
        <begin position="135"/>
        <end position="153"/>
    </location>
</feature>
<accession>A0ABY4HR82</accession>
<keyword evidence="3 5" id="KW-1133">Transmembrane helix</keyword>
<evidence type="ECO:0000256" key="2">
    <source>
        <dbReference type="ARBA" id="ARBA00022692"/>
    </source>
</evidence>
<name>A0ABY4HR82_9FLAO</name>
<feature type="transmembrane region" description="Helical" evidence="5">
    <location>
        <begin position="204"/>
        <end position="222"/>
    </location>
</feature>
<feature type="transmembrane region" description="Helical" evidence="5">
    <location>
        <begin position="81"/>
        <end position="97"/>
    </location>
</feature>
<keyword evidence="2 5" id="KW-0812">Transmembrane</keyword>
<dbReference type="Pfam" id="PF04932">
    <property type="entry name" value="Wzy_C"/>
    <property type="match status" value="1"/>
</dbReference>
<feature type="transmembrane region" description="Helical" evidence="5">
    <location>
        <begin position="165"/>
        <end position="184"/>
    </location>
</feature>
<keyword evidence="4 5" id="KW-0472">Membrane</keyword>
<evidence type="ECO:0000313" key="7">
    <source>
        <dbReference type="EMBL" id="UOX34014.1"/>
    </source>
</evidence>
<dbReference type="InterPro" id="IPR051533">
    <property type="entry name" value="WaaL-like"/>
</dbReference>